<dbReference type="PANTHER" id="PTHR40453">
    <property type="entry name" value="PROTEIN YOEF"/>
    <property type="match status" value="1"/>
</dbReference>
<evidence type="ECO:0000313" key="2">
    <source>
        <dbReference type="EMBL" id="SDF30563.1"/>
    </source>
</evidence>
<keyword evidence="5" id="KW-1185">Reference proteome</keyword>
<dbReference type="PIRSF" id="PIRSF036409">
    <property type="entry name" value="EutP_PduV"/>
    <property type="match status" value="1"/>
</dbReference>
<evidence type="ECO:0000313" key="3">
    <source>
        <dbReference type="EMBL" id="SES87778.1"/>
    </source>
</evidence>
<dbReference type="EMBL" id="FOHG01000009">
    <property type="protein sequence ID" value="SES87778.1"/>
    <property type="molecule type" value="Genomic_DNA"/>
</dbReference>
<organism evidence="3 4">
    <name type="scientific">Halanaerobium congolense</name>
    <dbReference type="NCBI Taxonomy" id="54121"/>
    <lineage>
        <taxon>Bacteria</taxon>
        <taxon>Bacillati</taxon>
        <taxon>Bacillota</taxon>
        <taxon>Clostridia</taxon>
        <taxon>Halanaerobiales</taxon>
        <taxon>Halanaerobiaceae</taxon>
        <taxon>Halanaerobium</taxon>
    </lineage>
</organism>
<dbReference type="NCBIfam" id="TIGR02528">
    <property type="entry name" value="EutP"/>
    <property type="match status" value="1"/>
</dbReference>
<gene>
    <name evidence="2" type="ORF">SAMN04488598_10975</name>
    <name evidence="3" type="ORF">SAMN04515652_10974</name>
</gene>
<sequence>MKKAMLIGKSGSGKTTLIQFLSSEEIRYNKTQAMEYYPDFIDTPGEYIESRRYYSAIISSVDQCQKIGLVQDATDRGSVFPPNFAKTFNQEVFGVISKIDKENADLENAEKSLKRAGVNKIFKISSISQEGLKYLKKYLKIK</sequence>
<dbReference type="CDD" id="cd00882">
    <property type="entry name" value="Ras_like_GTPase"/>
    <property type="match status" value="1"/>
</dbReference>
<protein>
    <submittedName>
        <fullName evidence="3">Ethanolamine utilization protein EutP</fullName>
    </submittedName>
</protein>
<dbReference type="GO" id="GO:0006576">
    <property type="term" value="P:biogenic amine metabolic process"/>
    <property type="evidence" value="ECO:0007669"/>
    <property type="project" value="InterPro"/>
</dbReference>
<dbReference type="GO" id="GO:0005524">
    <property type="term" value="F:ATP binding"/>
    <property type="evidence" value="ECO:0007669"/>
    <property type="project" value="UniProtKB-UniRule"/>
</dbReference>
<dbReference type="Proteomes" id="UP000198612">
    <property type="component" value="Unassembled WGS sequence"/>
</dbReference>
<comment type="similarity">
    <text evidence="1">Belongs to the EutP/PduV family.</text>
</comment>
<dbReference type="AlphaFoldDB" id="A0A1I0A3M6"/>
<evidence type="ECO:0000313" key="4">
    <source>
        <dbReference type="Proteomes" id="UP000198612"/>
    </source>
</evidence>
<dbReference type="Gene3D" id="3.40.50.300">
    <property type="entry name" value="P-loop containing nucleotide triphosphate hydrolases"/>
    <property type="match status" value="1"/>
</dbReference>
<reference evidence="4 5" key="1">
    <citation type="submission" date="2016-10" db="EMBL/GenBank/DDBJ databases">
        <authorList>
            <person name="Varghese N."/>
            <person name="Submissions S."/>
        </authorList>
    </citation>
    <scope>NUCLEOTIDE SEQUENCE [LARGE SCALE GENOMIC DNA]</scope>
    <source>
        <strain evidence="2 5">WG2</strain>
        <strain evidence="3 4">WG5</strain>
    </source>
</reference>
<evidence type="ECO:0000256" key="1">
    <source>
        <dbReference type="PIRNR" id="PIRNR036409"/>
    </source>
</evidence>
<dbReference type="EMBL" id="FNBJ01000009">
    <property type="protein sequence ID" value="SDF30563.1"/>
    <property type="molecule type" value="Genomic_DNA"/>
</dbReference>
<dbReference type="RefSeq" id="WP_089719872.1">
    <property type="nucleotide sequence ID" value="NZ_FNBJ01000009.1"/>
</dbReference>
<proteinExistence type="inferred from homology"/>
<dbReference type="SUPFAM" id="SSF52540">
    <property type="entry name" value="P-loop containing nucleoside triphosphate hydrolases"/>
    <property type="match status" value="1"/>
</dbReference>
<dbReference type="InterPro" id="IPR027417">
    <property type="entry name" value="P-loop_NTPase"/>
</dbReference>
<dbReference type="InterPro" id="IPR012381">
    <property type="entry name" value="EutP_PduV"/>
</dbReference>
<name>A0A1I0A3M6_9FIRM</name>
<dbReference type="Pfam" id="PF10662">
    <property type="entry name" value="PduV-EutP"/>
    <property type="match status" value="1"/>
</dbReference>
<evidence type="ECO:0000313" key="5">
    <source>
        <dbReference type="Proteomes" id="UP000199519"/>
    </source>
</evidence>
<dbReference type="PANTHER" id="PTHR40453:SF1">
    <property type="entry name" value="PROTEIN YOEF"/>
    <property type="match status" value="1"/>
</dbReference>
<keyword evidence="1" id="KW-0547">Nucleotide-binding</keyword>
<accession>A0A1I0A3M6</accession>
<dbReference type="Proteomes" id="UP000199519">
    <property type="component" value="Unassembled WGS sequence"/>
</dbReference>